<keyword evidence="5" id="KW-1185">Reference proteome</keyword>
<evidence type="ECO:0000259" key="3">
    <source>
        <dbReference type="PROSITE" id="PS51371"/>
    </source>
</evidence>
<reference evidence="4 5" key="1">
    <citation type="journal article" date="2019" name="Int. J. Syst. Evol. Microbiol.">
        <title>The Global Catalogue of Microorganisms (GCM) 10K type strain sequencing project: providing services to taxonomists for standard genome sequencing and annotation.</title>
        <authorList>
            <consortium name="The Broad Institute Genomics Platform"/>
            <consortium name="The Broad Institute Genome Sequencing Center for Infectious Disease"/>
            <person name="Wu L."/>
            <person name="Ma J."/>
        </authorList>
    </citation>
    <scope>NUCLEOTIDE SEQUENCE [LARGE SCALE GENOMIC DNA]</scope>
    <source>
        <strain evidence="4 5">JCM 15481</strain>
    </source>
</reference>
<comment type="caution">
    <text evidence="4">The sequence shown here is derived from an EMBL/GenBank/DDBJ whole genome shotgun (WGS) entry which is preliminary data.</text>
</comment>
<dbReference type="EMBL" id="BAAAPF010000018">
    <property type="protein sequence ID" value="GAA2113236.1"/>
    <property type="molecule type" value="Genomic_DNA"/>
</dbReference>
<feature type="domain" description="CBS" evidence="3">
    <location>
        <begin position="14"/>
        <end position="71"/>
    </location>
</feature>
<dbReference type="PROSITE" id="PS51371">
    <property type="entry name" value="CBS"/>
    <property type="match status" value="2"/>
</dbReference>
<dbReference type="InterPro" id="IPR046342">
    <property type="entry name" value="CBS_dom_sf"/>
</dbReference>
<evidence type="ECO:0000256" key="2">
    <source>
        <dbReference type="PROSITE-ProRule" id="PRU00703"/>
    </source>
</evidence>
<dbReference type="Pfam" id="PF00571">
    <property type="entry name" value="CBS"/>
    <property type="match status" value="2"/>
</dbReference>
<dbReference type="Gene3D" id="3.10.580.10">
    <property type="entry name" value="CBS-domain"/>
    <property type="match status" value="1"/>
</dbReference>
<evidence type="ECO:0000313" key="5">
    <source>
        <dbReference type="Proteomes" id="UP001500443"/>
    </source>
</evidence>
<dbReference type="InterPro" id="IPR051257">
    <property type="entry name" value="Diverse_CBS-Domain"/>
</dbReference>
<dbReference type="SUPFAM" id="SSF54631">
    <property type="entry name" value="CBS-domain pair"/>
    <property type="match status" value="1"/>
</dbReference>
<evidence type="ECO:0000256" key="1">
    <source>
        <dbReference type="ARBA" id="ARBA00023122"/>
    </source>
</evidence>
<proteinExistence type="predicted"/>
<dbReference type="RefSeq" id="WP_344288582.1">
    <property type="nucleotide sequence ID" value="NZ_BAAAPF010000018.1"/>
</dbReference>
<gene>
    <name evidence="4" type="primary">hrp1</name>
    <name evidence="4" type="ORF">GCM10009802_11820</name>
</gene>
<evidence type="ECO:0000313" key="4">
    <source>
        <dbReference type="EMBL" id="GAA2113236.1"/>
    </source>
</evidence>
<name>A0ABN2XJ26_9ACTN</name>
<keyword evidence="1 2" id="KW-0129">CBS domain</keyword>
<protein>
    <submittedName>
        <fullName evidence="4">Hypoxic response protein Hrp1</fullName>
    </submittedName>
</protein>
<dbReference type="InterPro" id="IPR000644">
    <property type="entry name" value="CBS_dom"/>
</dbReference>
<sequence length="147" mass="15784">MTAPTTARNARDLMHEGCECIDSNESVATAAAKMRSMDVGVLPVCGQDGKLAGMITDRDIVVECVAQGRDLTTCLAGELATGRPVYVDAGAPVEDVLRTMEQHQVRRVPVIEDHRLVGLISEADLTQSLTDEQMASFCRSVYAGGHH</sequence>
<dbReference type="CDD" id="cd04622">
    <property type="entry name" value="CBS_pair_HRP1_like"/>
    <property type="match status" value="1"/>
</dbReference>
<organism evidence="4 5">
    <name type="scientific">Streptomyces synnematoformans</name>
    <dbReference type="NCBI Taxonomy" id="415721"/>
    <lineage>
        <taxon>Bacteria</taxon>
        <taxon>Bacillati</taxon>
        <taxon>Actinomycetota</taxon>
        <taxon>Actinomycetes</taxon>
        <taxon>Kitasatosporales</taxon>
        <taxon>Streptomycetaceae</taxon>
        <taxon>Streptomyces</taxon>
    </lineage>
</organism>
<accession>A0ABN2XJ26</accession>
<dbReference type="Proteomes" id="UP001500443">
    <property type="component" value="Unassembled WGS sequence"/>
</dbReference>
<dbReference type="PANTHER" id="PTHR43080">
    <property type="entry name" value="CBS DOMAIN-CONTAINING PROTEIN CBSX3, MITOCHONDRIAL"/>
    <property type="match status" value="1"/>
</dbReference>
<feature type="domain" description="CBS" evidence="3">
    <location>
        <begin position="79"/>
        <end position="136"/>
    </location>
</feature>
<dbReference type="PANTHER" id="PTHR43080:SF2">
    <property type="entry name" value="CBS DOMAIN-CONTAINING PROTEIN"/>
    <property type="match status" value="1"/>
</dbReference>
<dbReference type="SMART" id="SM00116">
    <property type="entry name" value="CBS"/>
    <property type="match status" value="2"/>
</dbReference>